<gene>
    <name evidence="11" type="ORF">AA0117_g9094</name>
</gene>
<evidence type="ECO:0000313" key="11">
    <source>
        <dbReference type="EMBL" id="RYN71890.1"/>
    </source>
</evidence>
<evidence type="ECO:0000256" key="7">
    <source>
        <dbReference type="ARBA" id="ARBA00023157"/>
    </source>
</evidence>
<name>A0A4Q4N8Y0_ALTAL</name>
<dbReference type="InterPro" id="IPR008427">
    <property type="entry name" value="Extracellular_membr_CFEM_dom"/>
</dbReference>
<sequence>MFFFIILDLVAAVSQARARVLQIRDLSQCAVSLNRPNSRFDAADLRKRLCIEYQGGTSDCGIEDPNCSCTNSQHPGVNTCLTNQCSESEVLQALGFLNDACYCMRFLAG</sequence>
<keyword evidence="5" id="KW-0472">Membrane</keyword>
<evidence type="ECO:0000256" key="5">
    <source>
        <dbReference type="ARBA" id="ARBA00022622"/>
    </source>
</evidence>
<accession>A0A4Q4N8Y0</accession>
<dbReference type="Proteomes" id="UP000291422">
    <property type="component" value="Unassembled WGS sequence"/>
</dbReference>
<comment type="caution">
    <text evidence="11">The sequence shown here is derived from an EMBL/GenBank/DDBJ whole genome shotgun (WGS) entry which is preliminary data.</text>
</comment>
<dbReference type="EMBL" id="PDXD01000029">
    <property type="protein sequence ID" value="RYN71890.1"/>
    <property type="molecule type" value="Genomic_DNA"/>
</dbReference>
<evidence type="ECO:0000256" key="6">
    <source>
        <dbReference type="ARBA" id="ARBA00022729"/>
    </source>
</evidence>
<comment type="similarity">
    <text evidence="3">Belongs to the RBT5 family.</text>
</comment>
<evidence type="ECO:0000313" key="12">
    <source>
        <dbReference type="Proteomes" id="UP000291422"/>
    </source>
</evidence>
<proteinExistence type="inferred from homology"/>
<evidence type="ECO:0000256" key="8">
    <source>
        <dbReference type="ARBA" id="ARBA00023288"/>
    </source>
</evidence>
<keyword evidence="5" id="KW-0325">Glycoprotein</keyword>
<dbReference type="VEuPathDB" id="FungiDB:CC77DRAFT_1064574"/>
<keyword evidence="4" id="KW-0964">Secreted</keyword>
<feature type="signal peptide" evidence="9">
    <location>
        <begin position="1"/>
        <end position="18"/>
    </location>
</feature>
<organism evidence="11 12">
    <name type="scientific">Alternaria alternata</name>
    <name type="common">Alternaria rot fungus</name>
    <name type="synonym">Torula alternata</name>
    <dbReference type="NCBI Taxonomy" id="5599"/>
    <lineage>
        <taxon>Eukaryota</taxon>
        <taxon>Fungi</taxon>
        <taxon>Dikarya</taxon>
        <taxon>Ascomycota</taxon>
        <taxon>Pezizomycotina</taxon>
        <taxon>Dothideomycetes</taxon>
        <taxon>Pleosporomycetidae</taxon>
        <taxon>Pleosporales</taxon>
        <taxon>Pleosporineae</taxon>
        <taxon>Pleosporaceae</taxon>
        <taxon>Alternaria</taxon>
        <taxon>Alternaria sect. Alternaria</taxon>
        <taxon>Alternaria alternata complex</taxon>
    </lineage>
</organism>
<keyword evidence="7" id="KW-1015">Disulfide bond</keyword>
<dbReference type="GO" id="GO:0098552">
    <property type="term" value="C:side of membrane"/>
    <property type="evidence" value="ECO:0007669"/>
    <property type="project" value="UniProtKB-KW"/>
</dbReference>
<feature type="domain" description="CFEM" evidence="10">
    <location>
        <begin position="50"/>
        <end position="101"/>
    </location>
</feature>
<evidence type="ECO:0000256" key="4">
    <source>
        <dbReference type="ARBA" id="ARBA00022525"/>
    </source>
</evidence>
<dbReference type="GO" id="GO:0005576">
    <property type="term" value="C:extracellular region"/>
    <property type="evidence" value="ECO:0007669"/>
    <property type="project" value="UniProtKB-SubCell"/>
</dbReference>
<reference evidence="12" key="1">
    <citation type="journal article" date="2019" name="bioRxiv">
        <title>Genomics, evolutionary history and diagnostics of the Alternaria alternata species group including apple and Asian pear pathotypes.</title>
        <authorList>
            <person name="Armitage A.D."/>
            <person name="Cockerton H.M."/>
            <person name="Sreenivasaprasad S."/>
            <person name="Woodhall J.W."/>
            <person name="Lane C.R."/>
            <person name="Harrison R.J."/>
            <person name="Clarkson J.P."/>
        </authorList>
    </citation>
    <scope>NUCLEOTIDE SEQUENCE [LARGE SCALE GENOMIC DNA]</scope>
    <source>
        <strain evidence="12">FERA 1177</strain>
    </source>
</reference>
<dbReference type="Pfam" id="PF05730">
    <property type="entry name" value="CFEM"/>
    <property type="match status" value="1"/>
</dbReference>
<evidence type="ECO:0000256" key="3">
    <source>
        <dbReference type="ARBA" id="ARBA00010031"/>
    </source>
</evidence>
<evidence type="ECO:0000256" key="2">
    <source>
        <dbReference type="ARBA" id="ARBA00004613"/>
    </source>
</evidence>
<evidence type="ECO:0000259" key="10">
    <source>
        <dbReference type="Pfam" id="PF05730"/>
    </source>
</evidence>
<feature type="chain" id="PRO_5020396146" description="CFEM domain-containing protein" evidence="9">
    <location>
        <begin position="19"/>
        <end position="109"/>
    </location>
</feature>
<keyword evidence="6 9" id="KW-0732">Signal</keyword>
<comment type="subcellular location">
    <subcellularLocation>
        <location evidence="1">Membrane</location>
        <topology evidence="1">Lipid-anchor</topology>
        <topology evidence="1">GPI-anchor</topology>
    </subcellularLocation>
    <subcellularLocation>
        <location evidence="2">Secreted</location>
    </subcellularLocation>
</comment>
<protein>
    <recommendedName>
        <fullName evidence="10">CFEM domain-containing protein</fullName>
    </recommendedName>
</protein>
<keyword evidence="8" id="KW-0449">Lipoprotein</keyword>
<dbReference type="AlphaFoldDB" id="A0A4Q4N8Y0"/>
<keyword evidence="5" id="KW-0336">GPI-anchor</keyword>
<evidence type="ECO:0000256" key="9">
    <source>
        <dbReference type="SAM" id="SignalP"/>
    </source>
</evidence>
<evidence type="ECO:0000256" key="1">
    <source>
        <dbReference type="ARBA" id="ARBA00004589"/>
    </source>
</evidence>